<proteinExistence type="predicted"/>
<gene>
    <name evidence="1" type="ORF">C5L14_14555</name>
</gene>
<accession>A0A2S9QB26</accession>
<reference evidence="1 2" key="1">
    <citation type="submission" date="2018-02" db="EMBL/GenBank/DDBJ databases">
        <title>Whole genome sequencing of endophytic bacterium.</title>
        <authorList>
            <person name="Eedara R."/>
            <person name="Podile A.R."/>
        </authorList>
    </citation>
    <scope>NUCLEOTIDE SEQUENCE [LARGE SCALE GENOMIC DNA]</scope>
    <source>
        <strain evidence="1 2">RP1T</strain>
    </source>
</reference>
<dbReference type="Proteomes" id="UP000237682">
    <property type="component" value="Unassembled WGS sequence"/>
</dbReference>
<sequence>MRVHCWDARYLKGRQLSRLPVDEVSVVIGGMKIATVLTTFSVVLGVSSFVDPANCQERDLRGTTTPSVDGGTYFVLADTSGCKSVFVDGKKWSYAIGMPGPIGDGKHSIACGDPDLAIEFEVQLGKTYAFDYWGP</sequence>
<protein>
    <submittedName>
        <fullName evidence="1">Uncharacterized protein</fullName>
    </submittedName>
</protein>
<comment type="caution">
    <text evidence="1">The sequence shown here is derived from an EMBL/GenBank/DDBJ whole genome shotgun (WGS) entry which is preliminary data.</text>
</comment>
<organism evidence="1 2">
    <name type="scientific">Labrys okinawensis</name>
    <dbReference type="NCBI Taxonomy" id="346911"/>
    <lineage>
        <taxon>Bacteria</taxon>
        <taxon>Pseudomonadati</taxon>
        <taxon>Pseudomonadota</taxon>
        <taxon>Alphaproteobacteria</taxon>
        <taxon>Hyphomicrobiales</taxon>
        <taxon>Xanthobacteraceae</taxon>
        <taxon>Labrys</taxon>
    </lineage>
</organism>
<evidence type="ECO:0000313" key="2">
    <source>
        <dbReference type="Proteomes" id="UP000237682"/>
    </source>
</evidence>
<keyword evidence="2" id="KW-1185">Reference proteome</keyword>
<dbReference type="EMBL" id="PUEJ01000005">
    <property type="protein sequence ID" value="PRH86553.1"/>
    <property type="molecule type" value="Genomic_DNA"/>
</dbReference>
<name>A0A2S9QB26_9HYPH</name>
<evidence type="ECO:0000313" key="1">
    <source>
        <dbReference type="EMBL" id="PRH86553.1"/>
    </source>
</evidence>
<dbReference type="AlphaFoldDB" id="A0A2S9QB26"/>